<dbReference type="InterPro" id="IPR001853">
    <property type="entry name" value="DSBA-like_thioredoxin_dom"/>
</dbReference>
<evidence type="ECO:0000256" key="5">
    <source>
        <dbReference type="SAM" id="SignalP"/>
    </source>
</evidence>
<dbReference type="Proteomes" id="UP000753724">
    <property type="component" value="Unassembled WGS sequence"/>
</dbReference>
<keyword evidence="1 5" id="KW-0732">Signal</keyword>
<feature type="signal peptide" evidence="5">
    <location>
        <begin position="1"/>
        <end position="23"/>
    </location>
</feature>
<dbReference type="PANTHER" id="PTHR13887:SF14">
    <property type="entry name" value="DISULFIDE BOND FORMATION PROTEIN D"/>
    <property type="match status" value="1"/>
</dbReference>
<feature type="domain" description="Thioredoxin" evidence="6">
    <location>
        <begin position="13"/>
        <end position="198"/>
    </location>
</feature>
<sequence length="206" mass="22480">MITRLYLSAVLATSLISASPASASPAAWPEITEEALAPKMAPAGHDVTIVVFSDYRCPYCMRLHAVLQQAMQRDHKVRIVYRDWPIFGEASARAARLAIASQFQHKYEAFNNTLFALSGHLDDASLRLAARQAGVNWGQLQRDLALHDRQIARLMGRSDAAAKTLGFEGTPGLLVGTTRAFGAPDLAELEELIRQARNQPSSKPAA</sequence>
<evidence type="ECO:0000256" key="1">
    <source>
        <dbReference type="ARBA" id="ARBA00022729"/>
    </source>
</evidence>
<evidence type="ECO:0000256" key="2">
    <source>
        <dbReference type="ARBA" id="ARBA00023002"/>
    </source>
</evidence>
<name>A0ABW9XF53_9SPHN</name>
<dbReference type="PANTHER" id="PTHR13887">
    <property type="entry name" value="GLUTATHIONE S-TRANSFERASE KAPPA"/>
    <property type="match status" value="1"/>
</dbReference>
<feature type="chain" id="PRO_5046049578" evidence="5">
    <location>
        <begin position="24"/>
        <end position="206"/>
    </location>
</feature>
<protein>
    <submittedName>
        <fullName evidence="7">Thioredoxin domain-containing protein</fullName>
    </submittedName>
</protein>
<dbReference type="InterPro" id="IPR013766">
    <property type="entry name" value="Thioredoxin_domain"/>
</dbReference>
<keyword evidence="3" id="KW-1015">Disulfide bond</keyword>
<evidence type="ECO:0000256" key="4">
    <source>
        <dbReference type="ARBA" id="ARBA00023284"/>
    </source>
</evidence>
<accession>A0ABW9XF53</accession>
<proteinExistence type="predicted"/>
<evidence type="ECO:0000313" key="8">
    <source>
        <dbReference type="Proteomes" id="UP000753724"/>
    </source>
</evidence>
<reference evidence="8" key="1">
    <citation type="submission" date="2020-01" db="EMBL/GenBank/DDBJ databases">
        <title>Sphingomonas sp. strain CSW-10.</title>
        <authorList>
            <person name="Chen W.-M."/>
        </authorList>
    </citation>
    <scope>NUCLEOTIDE SEQUENCE [LARGE SCALE GENOMIC DNA]</scope>
    <source>
        <strain evidence="8">FSY-8</strain>
    </source>
</reference>
<evidence type="ECO:0000259" key="6">
    <source>
        <dbReference type="PROSITE" id="PS51352"/>
    </source>
</evidence>
<dbReference type="SUPFAM" id="SSF52833">
    <property type="entry name" value="Thioredoxin-like"/>
    <property type="match status" value="1"/>
</dbReference>
<dbReference type="InterPro" id="IPR036249">
    <property type="entry name" value="Thioredoxin-like_sf"/>
</dbReference>
<keyword evidence="2" id="KW-0560">Oxidoreductase</keyword>
<dbReference type="RefSeq" id="WP_161718981.1">
    <property type="nucleotide sequence ID" value="NZ_JAAAPO010000004.1"/>
</dbReference>
<dbReference type="EMBL" id="JAAAPO010000004">
    <property type="protein sequence ID" value="NBC37175.1"/>
    <property type="molecule type" value="Genomic_DNA"/>
</dbReference>
<organism evidence="7 8">
    <name type="scientific">Novosphingobium ovatum</name>
    <dbReference type="NCBI Taxonomy" id="1908523"/>
    <lineage>
        <taxon>Bacteria</taxon>
        <taxon>Pseudomonadati</taxon>
        <taxon>Pseudomonadota</taxon>
        <taxon>Alphaproteobacteria</taxon>
        <taxon>Sphingomonadales</taxon>
        <taxon>Sphingomonadaceae</taxon>
        <taxon>Novosphingobium</taxon>
    </lineage>
</organism>
<dbReference type="Gene3D" id="3.40.30.10">
    <property type="entry name" value="Glutaredoxin"/>
    <property type="match status" value="1"/>
</dbReference>
<keyword evidence="8" id="KW-1185">Reference proteome</keyword>
<keyword evidence="4" id="KW-0676">Redox-active center</keyword>
<evidence type="ECO:0000256" key="3">
    <source>
        <dbReference type="ARBA" id="ARBA00023157"/>
    </source>
</evidence>
<evidence type="ECO:0000313" key="7">
    <source>
        <dbReference type="EMBL" id="NBC37175.1"/>
    </source>
</evidence>
<dbReference type="Pfam" id="PF01323">
    <property type="entry name" value="DSBA"/>
    <property type="match status" value="1"/>
</dbReference>
<comment type="caution">
    <text evidence="7">The sequence shown here is derived from an EMBL/GenBank/DDBJ whole genome shotgun (WGS) entry which is preliminary data.</text>
</comment>
<dbReference type="PROSITE" id="PS51352">
    <property type="entry name" value="THIOREDOXIN_2"/>
    <property type="match status" value="1"/>
</dbReference>
<dbReference type="CDD" id="cd03023">
    <property type="entry name" value="DsbA_Com1_like"/>
    <property type="match status" value="1"/>
</dbReference>
<gene>
    <name evidence="7" type="ORF">GTZ99_11460</name>
</gene>